<evidence type="ECO:0000313" key="1">
    <source>
        <dbReference type="EMBL" id="GIF76893.1"/>
    </source>
</evidence>
<dbReference type="Gene3D" id="3.10.180.10">
    <property type="entry name" value="2,3-Dihydroxybiphenyl 1,2-Dioxygenase, domain 1"/>
    <property type="match status" value="2"/>
</dbReference>
<accession>A0ABQ4D049</accession>
<name>A0ABQ4D049_9ACTN</name>
<dbReference type="EMBL" id="BONE01000073">
    <property type="protein sequence ID" value="GIF76893.1"/>
    <property type="molecule type" value="Genomic_DNA"/>
</dbReference>
<dbReference type="PANTHER" id="PTHR36503">
    <property type="entry name" value="BLR2520 PROTEIN"/>
    <property type="match status" value="1"/>
</dbReference>
<keyword evidence="2" id="KW-1185">Reference proteome</keyword>
<sequence>MPSIEFVTVEAADAAAAERFYTAAFGLGDRLRIKAADAPTNGFRGFTLSLVVSQPATVNALVDAAAQAGATILKPAATSLWGYGGVVQAPDGTLWTIASSSKKDTGPATKQIAAIVLQLGCEDVAASKRFYAEHGLAASKSFGGRYVEFDTGPVKLTLNKRRAIAKTAGVSPDGTGSHRLTISADTPAFTDPDGFTWEPANT</sequence>
<dbReference type="SUPFAM" id="SSF54593">
    <property type="entry name" value="Glyoxalase/Bleomycin resistance protein/Dihydroxybiphenyl dioxygenase"/>
    <property type="match status" value="1"/>
</dbReference>
<proteinExistence type="predicted"/>
<evidence type="ECO:0008006" key="3">
    <source>
        <dbReference type="Google" id="ProtNLM"/>
    </source>
</evidence>
<evidence type="ECO:0000313" key="2">
    <source>
        <dbReference type="Proteomes" id="UP000604117"/>
    </source>
</evidence>
<protein>
    <recommendedName>
        <fullName evidence="3">Glyoxalase</fullName>
    </recommendedName>
</protein>
<dbReference type="RefSeq" id="WP_203717756.1">
    <property type="nucleotide sequence ID" value="NZ_BONE01000073.1"/>
</dbReference>
<reference evidence="1 2" key="1">
    <citation type="submission" date="2021-01" db="EMBL/GenBank/DDBJ databases">
        <title>Whole genome shotgun sequence of Asanoa siamensis NBRC 107932.</title>
        <authorList>
            <person name="Komaki H."/>
            <person name="Tamura T."/>
        </authorList>
    </citation>
    <scope>NUCLEOTIDE SEQUENCE [LARGE SCALE GENOMIC DNA]</scope>
    <source>
        <strain evidence="1 2">NBRC 107932</strain>
    </source>
</reference>
<comment type="caution">
    <text evidence="1">The sequence shown here is derived from an EMBL/GenBank/DDBJ whole genome shotgun (WGS) entry which is preliminary data.</text>
</comment>
<dbReference type="Proteomes" id="UP000604117">
    <property type="component" value="Unassembled WGS sequence"/>
</dbReference>
<dbReference type="PANTHER" id="PTHR36503:SF1">
    <property type="entry name" value="BLR2520 PROTEIN"/>
    <property type="match status" value="1"/>
</dbReference>
<dbReference type="InterPro" id="IPR029068">
    <property type="entry name" value="Glyas_Bleomycin-R_OHBP_Dase"/>
</dbReference>
<gene>
    <name evidence="1" type="ORF">Asi02nite_64110</name>
</gene>
<organism evidence="1 2">
    <name type="scientific">Asanoa siamensis</name>
    <dbReference type="NCBI Taxonomy" id="926357"/>
    <lineage>
        <taxon>Bacteria</taxon>
        <taxon>Bacillati</taxon>
        <taxon>Actinomycetota</taxon>
        <taxon>Actinomycetes</taxon>
        <taxon>Micromonosporales</taxon>
        <taxon>Micromonosporaceae</taxon>
        <taxon>Asanoa</taxon>
    </lineage>
</organism>